<gene>
    <name evidence="2" type="ORF">ENN50_08385</name>
</gene>
<reference evidence="2" key="1">
    <citation type="journal article" date="2020" name="mSystems">
        <title>Genome- and Community-Level Interaction Insights into Carbon Utilization and Element Cycling Functions of Hydrothermarchaeota in Hydrothermal Sediment.</title>
        <authorList>
            <person name="Zhou Z."/>
            <person name="Liu Y."/>
            <person name="Xu W."/>
            <person name="Pan J."/>
            <person name="Luo Z.H."/>
            <person name="Li M."/>
        </authorList>
    </citation>
    <scope>NUCLEOTIDE SEQUENCE [LARGE SCALE GENOMIC DNA]</scope>
    <source>
        <strain evidence="2">SpSt-1181</strain>
    </source>
</reference>
<dbReference type="AlphaFoldDB" id="A0A831WPM1"/>
<dbReference type="EMBL" id="DSBW01000184">
    <property type="protein sequence ID" value="HED31673.1"/>
    <property type="molecule type" value="Genomic_DNA"/>
</dbReference>
<dbReference type="InterPro" id="IPR003772">
    <property type="entry name" value="YceD"/>
</dbReference>
<feature type="region of interest" description="Disordered" evidence="1">
    <location>
        <begin position="144"/>
        <end position="176"/>
    </location>
</feature>
<sequence>MRKEKILIGIEIPGLGNGTHEYAFSCTAGDFSDPELIEPAFNGEIGVHVSAEKTDTEIVIDLETVTMAELSCDLCLAPVHRKLVGRFRIVFVFDDAAAAAGEQNEEYRTIDRNTVTIDLTEDVRETLLLSLPVKVTCENYPDCLPTSERENGPESSSPEENSAWKDSLEKLKDKFH</sequence>
<feature type="compositionally biased region" description="Basic and acidic residues" evidence="1">
    <location>
        <begin position="162"/>
        <end position="176"/>
    </location>
</feature>
<organism evidence="2">
    <name type="scientific">Prosthecochloris aestuarii</name>
    <dbReference type="NCBI Taxonomy" id="1102"/>
    <lineage>
        <taxon>Bacteria</taxon>
        <taxon>Pseudomonadati</taxon>
        <taxon>Chlorobiota</taxon>
        <taxon>Chlorobiia</taxon>
        <taxon>Chlorobiales</taxon>
        <taxon>Chlorobiaceae</taxon>
        <taxon>Prosthecochloris</taxon>
    </lineage>
</organism>
<protein>
    <submittedName>
        <fullName evidence="2">DUF177 domain-containing protein</fullName>
    </submittedName>
</protein>
<dbReference type="Proteomes" id="UP000886335">
    <property type="component" value="Unassembled WGS sequence"/>
</dbReference>
<accession>A0A831WPM1</accession>
<evidence type="ECO:0000313" key="2">
    <source>
        <dbReference type="EMBL" id="HED31673.1"/>
    </source>
</evidence>
<evidence type="ECO:0000256" key="1">
    <source>
        <dbReference type="SAM" id="MobiDB-lite"/>
    </source>
</evidence>
<dbReference type="Pfam" id="PF02620">
    <property type="entry name" value="YceD"/>
    <property type="match status" value="1"/>
</dbReference>
<comment type="caution">
    <text evidence="2">The sequence shown here is derived from an EMBL/GenBank/DDBJ whole genome shotgun (WGS) entry which is preliminary data.</text>
</comment>
<proteinExistence type="predicted"/>
<name>A0A831WPM1_PROAE</name>